<dbReference type="SUPFAM" id="SSF56112">
    <property type="entry name" value="Protein kinase-like (PK-like)"/>
    <property type="match status" value="1"/>
</dbReference>
<proteinExistence type="predicted"/>
<dbReference type="STRING" id="1450535.A0A317X2K8"/>
<dbReference type="EMBL" id="MSFK01000008">
    <property type="protein sequence ID" value="PWY91852.1"/>
    <property type="molecule type" value="Genomic_DNA"/>
</dbReference>
<keyword evidence="2" id="KW-1185">Reference proteome</keyword>
<comment type="caution">
    <text evidence="1">The sequence shown here is derived from an EMBL/GenBank/DDBJ whole genome shotgun (WGS) entry which is preliminary data.</text>
</comment>
<accession>A0A317X2K8</accession>
<dbReference type="InterPro" id="IPR011009">
    <property type="entry name" value="Kinase-like_dom_sf"/>
</dbReference>
<reference evidence="1 2" key="1">
    <citation type="submission" date="2016-12" db="EMBL/GenBank/DDBJ databases">
        <title>The genomes of Aspergillus section Nigri reveals drivers in fungal speciation.</title>
        <authorList>
            <consortium name="DOE Joint Genome Institute"/>
            <person name="Vesth T.C."/>
            <person name="Nybo J."/>
            <person name="Theobald S."/>
            <person name="Brandl J."/>
            <person name="Frisvad J.C."/>
            <person name="Nielsen K.F."/>
            <person name="Lyhne E.K."/>
            <person name="Kogle M.E."/>
            <person name="Kuo A."/>
            <person name="Riley R."/>
            <person name="Clum A."/>
            <person name="Nolan M."/>
            <person name="Lipzen A."/>
            <person name="Salamov A."/>
            <person name="Henrissat B."/>
            <person name="Wiebenga A."/>
            <person name="De Vries R.P."/>
            <person name="Grigoriev I.V."/>
            <person name="Mortensen U.H."/>
            <person name="Andersen M.R."/>
            <person name="Baker S.E."/>
        </authorList>
    </citation>
    <scope>NUCLEOTIDE SEQUENCE [LARGE SCALE GENOMIC DNA]</scope>
    <source>
        <strain evidence="1 2">CBS 115572</strain>
    </source>
</reference>
<name>A0A317X2K8_9EURO</name>
<sequence>QRPLFETFFPTRDRVTMEQVQVLGILPSEWWEKWDRRLEWFDEEGELNMTTGVRRRHDGVRRTWEMRFNHSVQEARAEAGLETVTDEERRAFEAMLRSMLKFQPKERATAQEVMQSEWMNGWGLPALEHSWGISNSTVSKIQEIED</sequence>
<dbReference type="Gene3D" id="1.10.510.10">
    <property type="entry name" value="Transferase(Phosphotransferase) domain 1"/>
    <property type="match status" value="1"/>
</dbReference>
<dbReference type="AlphaFoldDB" id="A0A317X2K8"/>
<gene>
    <name evidence="1" type="ORF">BO94DRAFT_461563</name>
</gene>
<dbReference type="OrthoDB" id="5979581at2759"/>
<dbReference type="GeneID" id="37110079"/>
<dbReference type="Proteomes" id="UP000246702">
    <property type="component" value="Unassembled WGS sequence"/>
</dbReference>
<dbReference type="RefSeq" id="XP_025469580.1">
    <property type="nucleotide sequence ID" value="XM_025607936.1"/>
</dbReference>
<protein>
    <recommendedName>
        <fullName evidence="3">Protein kinase domain-containing protein</fullName>
    </recommendedName>
</protein>
<organism evidence="1 2">
    <name type="scientific">Aspergillus sclerotioniger CBS 115572</name>
    <dbReference type="NCBI Taxonomy" id="1450535"/>
    <lineage>
        <taxon>Eukaryota</taxon>
        <taxon>Fungi</taxon>
        <taxon>Dikarya</taxon>
        <taxon>Ascomycota</taxon>
        <taxon>Pezizomycotina</taxon>
        <taxon>Eurotiomycetes</taxon>
        <taxon>Eurotiomycetidae</taxon>
        <taxon>Eurotiales</taxon>
        <taxon>Aspergillaceae</taxon>
        <taxon>Aspergillus</taxon>
        <taxon>Aspergillus subgen. Circumdati</taxon>
    </lineage>
</organism>
<evidence type="ECO:0008006" key="3">
    <source>
        <dbReference type="Google" id="ProtNLM"/>
    </source>
</evidence>
<evidence type="ECO:0000313" key="1">
    <source>
        <dbReference type="EMBL" id="PWY91852.1"/>
    </source>
</evidence>
<feature type="non-terminal residue" evidence="1">
    <location>
        <position position="1"/>
    </location>
</feature>
<evidence type="ECO:0000313" key="2">
    <source>
        <dbReference type="Proteomes" id="UP000246702"/>
    </source>
</evidence>